<comment type="caution">
    <text evidence="3">The sequence shown here is derived from an EMBL/GenBank/DDBJ whole genome shotgun (WGS) entry which is preliminary data.</text>
</comment>
<dbReference type="RefSeq" id="WP_159965989.1">
    <property type="nucleotide sequence ID" value="NZ_APKE01000028.1"/>
</dbReference>
<protein>
    <submittedName>
        <fullName evidence="3">TM2 domain containing protein</fullName>
    </submittedName>
</protein>
<keyword evidence="2" id="KW-1133">Transmembrane helix</keyword>
<reference evidence="3" key="1">
    <citation type="submission" date="2013-03" db="EMBL/GenBank/DDBJ databases">
        <title>Genome Sequence of the Profundibacterium mesophilum strain KAUST100406-0324T from Red Sea, a novel genus in the family Rhodobacteraceae.</title>
        <authorList>
            <person name="Essack M."/>
            <person name="Alam I."/>
            <person name="Lafi F."/>
            <person name="Alawi W."/>
            <person name="Kamanu F."/>
            <person name="Al-Suwailem A."/>
            <person name="Lee O.O."/>
            <person name="Xu Y."/>
            <person name="Bajic V."/>
            <person name="Qian P.-Y."/>
            <person name="Archer J."/>
        </authorList>
    </citation>
    <scope>NUCLEOTIDE SEQUENCE</scope>
    <source>
        <strain evidence="3">KAUST100406-0324</strain>
    </source>
</reference>
<gene>
    <name evidence="3" type="ORF">PMES_02454</name>
</gene>
<feature type="transmembrane region" description="Helical" evidence="2">
    <location>
        <begin position="249"/>
        <end position="274"/>
    </location>
</feature>
<dbReference type="AlphaFoldDB" id="A0A921NU15"/>
<keyword evidence="2" id="KW-0812">Transmembrane</keyword>
<dbReference type="EMBL" id="APKE01000028">
    <property type="protein sequence ID" value="KAF0675191.1"/>
    <property type="molecule type" value="Genomic_DNA"/>
</dbReference>
<feature type="region of interest" description="Disordered" evidence="1">
    <location>
        <begin position="92"/>
        <end position="120"/>
    </location>
</feature>
<name>A0A921NU15_9RHOB</name>
<feature type="region of interest" description="Disordered" evidence="1">
    <location>
        <begin position="162"/>
        <end position="183"/>
    </location>
</feature>
<evidence type="ECO:0000313" key="3">
    <source>
        <dbReference type="EMBL" id="KAF0675191.1"/>
    </source>
</evidence>
<keyword evidence="2" id="KW-0472">Membrane</keyword>
<keyword evidence="4" id="KW-1185">Reference proteome</keyword>
<organism evidence="3 4">
    <name type="scientific">Profundibacterium mesophilum KAUST100406-0324</name>
    <dbReference type="NCBI Taxonomy" id="1037889"/>
    <lineage>
        <taxon>Bacteria</taxon>
        <taxon>Pseudomonadati</taxon>
        <taxon>Pseudomonadota</taxon>
        <taxon>Alphaproteobacteria</taxon>
        <taxon>Rhodobacterales</taxon>
        <taxon>Roseobacteraceae</taxon>
        <taxon>Profundibacterium</taxon>
    </lineage>
</organism>
<evidence type="ECO:0000256" key="1">
    <source>
        <dbReference type="SAM" id="MobiDB-lite"/>
    </source>
</evidence>
<accession>A0A921NU15</accession>
<sequence length="293" mass="30992">MTYRTERLELAISAAREHGAPRRQAHSSILVPSQCGAERAKPRATGPGPYVTGQIESRKVIRKKRETAAEPLIPTVLRSERGSAEVTQFRRTAQSRSPIKGVRTPRGAKVRGQAQASPSAVDLHAAAQSAAARKAKEAAREAALQEAIEAASRPPVHAPVASELPAAQDSKADARSGASDAGRKTAEPLLLMPEALAPDAFVTGAPAPLAAQEDSTQAEAHGRSPLLAGVLSLLLCGSGQIYNREWAKGLMMMMLSIVLWAILLGWLINIWSVCQAVFRASRTRGEAQGAAPA</sequence>
<evidence type="ECO:0000313" key="4">
    <source>
        <dbReference type="Proteomes" id="UP000698242"/>
    </source>
</evidence>
<dbReference type="Proteomes" id="UP000698242">
    <property type="component" value="Unassembled WGS sequence"/>
</dbReference>
<evidence type="ECO:0000256" key="2">
    <source>
        <dbReference type="SAM" id="Phobius"/>
    </source>
</evidence>
<proteinExistence type="predicted"/>